<name>X1GJ03_9ZZZZ</name>
<gene>
    <name evidence="1" type="ORF">S03H2_21466</name>
</gene>
<feature type="non-terminal residue" evidence="1">
    <location>
        <position position="43"/>
    </location>
</feature>
<dbReference type="AlphaFoldDB" id="X1GJ03"/>
<organism evidence="1">
    <name type="scientific">marine sediment metagenome</name>
    <dbReference type="NCBI Taxonomy" id="412755"/>
    <lineage>
        <taxon>unclassified sequences</taxon>
        <taxon>metagenomes</taxon>
        <taxon>ecological metagenomes</taxon>
    </lineage>
</organism>
<reference evidence="1" key="1">
    <citation type="journal article" date="2014" name="Front. Microbiol.">
        <title>High frequency of phylogenetically diverse reductive dehalogenase-homologous genes in deep subseafloor sedimentary metagenomes.</title>
        <authorList>
            <person name="Kawai M."/>
            <person name="Futagami T."/>
            <person name="Toyoda A."/>
            <person name="Takaki Y."/>
            <person name="Nishi S."/>
            <person name="Hori S."/>
            <person name="Arai W."/>
            <person name="Tsubouchi T."/>
            <person name="Morono Y."/>
            <person name="Uchiyama I."/>
            <person name="Ito T."/>
            <person name="Fujiyama A."/>
            <person name="Inagaki F."/>
            <person name="Takami H."/>
        </authorList>
    </citation>
    <scope>NUCLEOTIDE SEQUENCE</scope>
    <source>
        <strain evidence="1">Expedition CK06-06</strain>
    </source>
</reference>
<dbReference type="Gene3D" id="3.30.300.220">
    <property type="match status" value="1"/>
</dbReference>
<dbReference type="InterPro" id="IPR029045">
    <property type="entry name" value="ClpP/crotonase-like_dom_sf"/>
</dbReference>
<dbReference type="SUPFAM" id="SSF52096">
    <property type="entry name" value="ClpP/crotonase"/>
    <property type="match status" value="1"/>
</dbReference>
<comment type="caution">
    <text evidence="1">The sequence shown here is derived from an EMBL/GenBank/DDBJ whole genome shotgun (WGS) entry which is preliminary data.</text>
</comment>
<accession>X1GJ03</accession>
<dbReference type="EMBL" id="BARU01011431">
    <property type="protein sequence ID" value="GAH44835.1"/>
    <property type="molecule type" value="Genomic_DNA"/>
</dbReference>
<evidence type="ECO:0008006" key="2">
    <source>
        <dbReference type="Google" id="ProtNLM"/>
    </source>
</evidence>
<proteinExistence type="predicted"/>
<protein>
    <recommendedName>
        <fullName evidence="2">Enoyl-CoA hydratase</fullName>
    </recommendedName>
</protein>
<evidence type="ECO:0000313" key="1">
    <source>
        <dbReference type="EMBL" id="GAH44835.1"/>
    </source>
</evidence>
<sequence length="43" mass="4886">MSEEYFTFEKRGPVALIGFNRATKRNAISDAVIDQLEVEGRIL</sequence>